<dbReference type="OMA" id="SWAKKGQ"/>
<organism evidence="2">
    <name type="scientific">Citrobacter rodentium</name>
    <dbReference type="NCBI Taxonomy" id="67825"/>
    <lineage>
        <taxon>Bacteria</taxon>
        <taxon>Pseudomonadati</taxon>
        <taxon>Pseudomonadota</taxon>
        <taxon>Gammaproteobacteria</taxon>
        <taxon>Enterobacterales</taxon>
        <taxon>Enterobacteriaceae</taxon>
        <taxon>Citrobacter</taxon>
    </lineage>
</organism>
<feature type="chain" id="PRO_5019834409" evidence="1">
    <location>
        <begin position="21"/>
        <end position="229"/>
    </location>
</feature>
<evidence type="ECO:0000256" key="1">
    <source>
        <dbReference type="SAM" id="SignalP"/>
    </source>
</evidence>
<gene>
    <name evidence="2" type="ORF">E2R62_21310</name>
</gene>
<dbReference type="Pfam" id="PF06551">
    <property type="entry name" value="DUF1120"/>
    <property type="match status" value="1"/>
</dbReference>
<name>A0A482PR45_CITRO</name>
<evidence type="ECO:0000313" key="2">
    <source>
        <dbReference type="EMBL" id="QBY31107.1"/>
    </source>
</evidence>
<sequence>MKKIILAASITIAMSAAAHAADNAVLKVTGVLTNSACIPSLSGGGVADFGSFSVGGLSATETNQLGNKDLSFSISCVAPTKVAWTVVDNMADSKENIVVENTDWSGSGSVWSSNSLFGAGKTLAGVKLGAYAVTVQASNVTVNGETAAMISGSDATGTYSWGKVVGDSAPIRNDGVSYTIAEGSTTTPASFTNAVFPLRVALAVQDTTTLAITDDTAINGQATISLVYL</sequence>
<dbReference type="EMBL" id="CP038008">
    <property type="protein sequence ID" value="QBY31107.1"/>
    <property type="molecule type" value="Genomic_DNA"/>
</dbReference>
<proteinExistence type="predicted"/>
<dbReference type="AlphaFoldDB" id="A0A482PR45"/>
<feature type="signal peptide" evidence="1">
    <location>
        <begin position="1"/>
        <end position="20"/>
    </location>
</feature>
<keyword evidence="1" id="KW-0732">Signal</keyword>
<protein>
    <submittedName>
        <fullName evidence="2">DUF1120 domain-containing protein</fullName>
    </submittedName>
</protein>
<dbReference type="RefSeq" id="WP_012908756.1">
    <property type="nucleotide sequence ID" value="NZ_CAJTBI010000003.1"/>
</dbReference>
<reference evidence="2" key="1">
    <citation type="submission" date="2019-03" db="EMBL/GenBank/DDBJ databases">
        <title>Complete genome sequence of enteropathogenic Citrobacter rodentium strain DBS100.</title>
        <authorList>
            <person name="Popov G."/>
            <person name="Fiebig A."/>
            <person name="Shideler S."/>
            <person name="Coombes B."/>
            <person name="Savchenko A."/>
        </authorList>
    </citation>
    <scope>NUCLEOTIDE SEQUENCE</scope>
    <source>
        <strain evidence="2">DBS100</strain>
    </source>
</reference>
<accession>A0A482PR45</accession>
<dbReference type="NCBIfam" id="NF011831">
    <property type="entry name" value="PRK15303.1"/>
    <property type="match status" value="1"/>
</dbReference>
<dbReference type="InterPro" id="IPR010546">
    <property type="entry name" value="DUF1120"/>
</dbReference>